<organism evidence="2 3">
    <name type="scientific">Haloactinomyces albus</name>
    <dbReference type="NCBI Taxonomy" id="1352928"/>
    <lineage>
        <taxon>Bacteria</taxon>
        <taxon>Bacillati</taxon>
        <taxon>Actinomycetota</taxon>
        <taxon>Actinomycetes</taxon>
        <taxon>Actinopolysporales</taxon>
        <taxon>Actinopolysporaceae</taxon>
        <taxon>Haloactinomyces</taxon>
    </lineage>
</organism>
<dbReference type="EMBL" id="JAVDXW010000001">
    <property type="protein sequence ID" value="MDR7301442.1"/>
    <property type="molecule type" value="Genomic_DNA"/>
</dbReference>
<evidence type="ECO:0000313" key="2">
    <source>
        <dbReference type="EMBL" id="MDR7301442.1"/>
    </source>
</evidence>
<protein>
    <recommendedName>
        <fullName evidence="4">Lipoprotein</fullName>
    </recommendedName>
</protein>
<sequence length="147" mass="15956">MTRRVGRLTVLGALVFVPVVAGCGGGDTAGPQRGVTVEELQQEQYFYQGNYLGRTVTISAAVSEVRGPQSFELSGGDFGDDTLLVVTSRPVEIEEGRVVRVTGTAGQLHYSFPSEQVPYIQRGLYAKYATEAYLYEASVEPLSTSRR</sequence>
<dbReference type="RefSeq" id="WP_310271935.1">
    <property type="nucleotide sequence ID" value="NZ_JAVDXW010000001.1"/>
</dbReference>
<dbReference type="Proteomes" id="UP001180845">
    <property type="component" value="Unassembled WGS sequence"/>
</dbReference>
<feature type="signal peptide" evidence="1">
    <location>
        <begin position="1"/>
        <end position="21"/>
    </location>
</feature>
<reference evidence="2" key="1">
    <citation type="submission" date="2023-07" db="EMBL/GenBank/DDBJ databases">
        <title>Sequencing the genomes of 1000 actinobacteria strains.</title>
        <authorList>
            <person name="Klenk H.-P."/>
        </authorList>
    </citation>
    <scope>NUCLEOTIDE SEQUENCE</scope>
    <source>
        <strain evidence="2">DSM 45977</strain>
    </source>
</reference>
<comment type="caution">
    <text evidence="2">The sequence shown here is derived from an EMBL/GenBank/DDBJ whole genome shotgun (WGS) entry which is preliminary data.</text>
</comment>
<keyword evidence="3" id="KW-1185">Reference proteome</keyword>
<name>A0AAE3ZAQ7_9ACTN</name>
<feature type="chain" id="PRO_5041964951" description="Lipoprotein" evidence="1">
    <location>
        <begin position="22"/>
        <end position="147"/>
    </location>
</feature>
<gene>
    <name evidence="2" type="ORF">JOF55_001623</name>
</gene>
<evidence type="ECO:0000256" key="1">
    <source>
        <dbReference type="SAM" id="SignalP"/>
    </source>
</evidence>
<proteinExistence type="predicted"/>
<evidence type="ECO:0000313" key="3">
    <source>
        <dbReference type="Proteomes" id="UP001180845"/>
    </source>
</evidence>
<accession>A0AAE3ZAQ7</accession>
<keyword evidence="1" id="KW-0732">Signal</keyword>
<dbReference type="PROSITE" id="PS51257">
    <property type="entry name" value="PROKAR_LIPOPROTEIN"/>
    <property type="match status" value="1"/>
</dbReference>
<evidence type="ECO:0008006" key="4">
    <source>
        <dbReference type="Google" id="ProtNLM"/>
    </source>
</evidence>
<dbReference type="AlphaFoldDB" id="A0AAE3ZAQ7"/>